<comment type="caution">
    <text evidence="3">The sequence shown here is derived from an EMBL/GenBank/DDBJ whole genome shotgun (WGS) entry which is preliminary data.</text>
</comment>
<gene>
    <name evidence="3" type="ORF">B0H16DRAFT_1741635</name>
</gene>
<organism evidence="3 4">
    <name type="scientific">Mycena metata</name>
    <dbReference type="NCBI Taxonomy" id="1033252"/>
    <lineage>
        <taxon>Eukaryota</taxon>
        <taxon>Fungi</taxon>
        <taxon>Dikarya</taxon>
        <taxon>Basidiomycota</taxon>
        <taxon>Agaricomycotina</taxon>
        <taxon>Agaricomycetes</taxon>
        <taxon>Agaricomycetidae</taxon>
        <taxon>Agaricales</taxon>
        <taxon>Marasmiineae</taxon>
        <taxon>Mycenaceae</taxon>
        <taxon>Mycena</taxon>
    </lineage>
</organism>
<dbReference type="AlphaFoldDB" id="A0AAD7MGI2"/>
<name>A0AAD7MGI2_9AGAR</name>
<keyword evidence="2" id="KW-0472">Membrane</keyword>
<protein>
    <submittedName>
        <fullName evidence="3">Uncharacterized protein</fullName>
    </submittedName>
</protein>
<proteinExistence type="predicted"/>
<evidence type="ECO:0000313" key="4">
    <source>
        <dbReference type="Proteomes" id="UP001215598"/>
    </source>
</evidence>
<dbReference type="Proteomes" id="UP001215598">
    <property type="component" value="Unassembled WGS sequence"/>
</dbReference>
<feature type="transmembrane region" description="Helical" evidence="2">
    <location>
        <begin position="370"/>
        <end position="390"/>
    </location>
</feature>
<dbReference type="InterPro" id="IPR026030">
    <property type="entry name" value="Pur-cyt_permease_Fcy2/21/22"/>
</dbReference>
<reference evidence="3" key="1">
    <citation type="submission" date="2023-03" db="EMBL/GenBank/DDBJ databases">
        <title>Massive genome expansion in bonnet fungi (Mycena s.s.) driven by repeated elements and novel gene families across ecological guilds.</title>
        <authorList>
            <consortium name="Lawrence Berkeley National Laboratory"/>
            <person name="Harder C.B."/>
            <person name="Miyauchi S."/>
            <person name="Viragh M."/>
            <person name="Kuo A."/>
            <person name="Thoen E."/>
            <person name="Andreopoulos B."/>
            <person name="Lu D."/>
            <person name="Skrede I."/>
            <person name="Drula E."/>
            <person name="Henrissat B."/>
            <person name="Morin E."/>
            <person name="Kohler A."/>
            <person name="Barry K."/>
            <person name="LaButti K."/>
            <person name="Morin E."/>
            <person name="Salamov A."/>
            <person name="Lipzen A."/>
            <person name="Mereny Z."/>
            <person name="Hegedus B."/>
            <person name="Baldrian P."/>
            <person name="Stursova M."/>
            <person name="Weitz H."/>
            <person name="Taylor A."/>
            <person name="Grigoriev I.V."/>
            <person name="Nagy L.G."/>
            <person name="Martin F."/>
            <person name="Kauserud H."/>
        </authorList>
    </citation>
    <scope>NUCLEOTIDE SEQUENCE</scope>
    <source>
        <strain evidence="3">CBHHK182m</strain>
    </source>
</reference>
<evidence type="ECO:0000256" key="2">
    <source>
        <dbReference type="SAM" id="Phobius"/>
    </source>
</evidence>
<accession>A0AAD7MGI2</accession>
<keyword evidence="4" id="KW-1185">Reference proteome</keyword>
<dbReference type="GO" id="GO:0005886">
    <property type="term" value="C:plasma membrane"/>
    <property type="evidence" value="ECO:0007669"/>
    <property type="project" value="TreeGrafter"/>
</dbReference>
<sequence length="435" mass="47544">MRTAGEVDVDVDIDVRAHSLRAREAPRQSYGCLPHVFPPFPRAQPRMSGTPTLLDWMSVSLQPVVAQTMDARHIHDAFHTSLSLVAGLAIIAAPRSDDWLSVSPDVYHGDGWVARCGTMLGDGTHAHPESEGGLTPLSLPPLLDLRTQSSRAGAPVSGDARARMRLSNSVLIIFTNVTTCAARICMITLALGTLGYKYVHIYEDPAFFIYTSVEVLTPASSPRSCTIQWLRAAVACIVGGVAPLQRRLHRRPRRSPWRCSSPSSAALAGVQRGGDSIIDIYSMGLSIIVINVSLAKVPRLISAIAIVNTAILLHPYRHRGRQLVLEDLMNERPLDWLPIHVVVVLSSTSSSARATLHATRRRRRNRQDRTPVGIAVLIAFFFGAVGTRMGVAQVSYIGKIGVLFRAFSSSYPFYLSPDAIHLRRAGALPRAQVHR</sequence>
<dbReference type="PANTHER" id="PTHR31806">
    <property type="entry name" value="PURINE-CYTOSINE PERMEASE FCY2-RELATED"/>
    <property type="match status" value="1"/>
</dbReference>
<keyword evidence="2" id="KW-1133">Transmembrane helix</keyword>
<evidence type="ECO:0000256" key="1">
    <source>
        <dbReference type="ARBA" id="ARBA00022448"/>
    </source>
</evidence>
<keyword evidence="1" id="KW-0813">Transport</keyword>
<feature type="transmembrane region" description="Helical" evidence="2">
    <location>
        <begin position="170"/>
        <end position="196"/>
    </location>
</feature>
<feature type="transmembrane region" description="Helical" evidence="2">
    <location>
        <begin position="226"/>
        <end position="244"/>
    </location>
</feature>
<dbReference type="GO" id="GO:0022857">
    <property type="term" value="F:transmembrane transporter activity"/>
    <property type="evidence" value="ECO:0007669"/>
    <property type="project" value="InterPro"/>
</dbReference>
<keyword evidence="2" id="KW-0812">Transmembrane</keyword>
<dbReference type="EMBL" id="JARKIB010000300">
    <property type="protein sequence ID" value="KAJ7715889.1"/>
    <property type="molecule type" value="Genomic_DNA"/>
</dbReference>
<evidence type="ECO:0000313" key="3">
    <source>
        <dbReference type="EMBL" id="KAJ7715889.1"/>
    </source>
</evidence>
<dbReference type="PANTHER" id="PTHR31806:SF1">
    <property type="entry name" value="PURINE-CYTOSINE PERMEASE FCY2-RELATED"/>
    <property type="match status" value="1"/>
</dbReference>